<organism evidence="8 9">
    <name type="scientific">Hyalella azteca</name>
    <name type="common">Amphipod</name>
    <dbReference type="NCBI Taxonomy" id="294128"/>
    <lineage>
        <taxon>Eukaryota</taxon>
        <taxon>Metazoa</taxon>
        <taxon>Ecdysozoa</taxon>
        <taxon>Arthropoda</taxon>
        <taxon>Crustacea</taxon>
        <taxon>Multicrustacea</taxon>
        <taxon>Malacostraca</taxon>
        <taxon>Eumalacostraca</taxon>
        <taxon>Peracarida</taxon>
        <taxon>Amphipoda</taxon>
        <taxon>Senticaudata</taxon>
        <taxon>Talitrida</taxon>
        <taxon>Talitroidea</taxon>
        <taxon>Hyalellidae</taxon>
        <taxon>Hyalella</taxon>
    </lineage>
</organism>
<dbReference type="GO" id="GO:0008270">
    <property type="term" value="F:zinc ion binding"/>
    <property type="evidence" value="ECO:0007669"/>
    <property type="project" value="UniProtKB-KW"/>
</dbReference>
<dbReference type="GO" id="GO:0005634">
    <property type="term" value="C:nucleus"/>
    <property type="evidence" value="ECO:0007669"/>
    <property type="project" value="UniProtKB-SubCell"/>
</dbReference>
<dbReference type="SUPFAM" id="SSF57667">
    <property type="entry name" value="beta-beta-alpha zinc fingers"/>
    <property type="match status" value="3"/>
</dbReference>
<name>A0A979FWA3_HYAAZ</name>
<evidence type="ECO:0000256" key="4">
    <source>
        <dbReference type="ARBA" id="ARBA00022833"/>
    </source>
</evidence>
<protein>
    <submittedName>
        <fullName evidence="9">Uncharacterized protein LOC108678144 isoform X1</fullName>
    </submittedName>
</protein>
<dbReference type="PANTHER" id="PTHR46786">
    <property type="entry name" value="ZINC FINGER MATRIN-TYPE PROTEIN 3"/>
    <property type="match status" value="1"/>
</dbReference>
<keyword evidence="4" id="KW-0862">Zinc</keyword>
<dbReference type="InterPro" id="IPR036236">
    <property type="entry name" value="Znf_C2H2_sf"/>
</dbReference>
<dbReference type="PANTHER" id="PTHR46786:SF1">
    <property type="entry name" value="ZINC FINGER MATRIN-TYPE PROTEIN 3"/>
    <property type="match status" value="1"/>
</dbReference>
<evidence type="ECO:0000256" key="3">
    <source>
        <dbReference type="ARBA" id="ARBA00022771"/>
    </source>
</evidence>
<dbReference type="InterPro" id="IPR052644">
    <property type="entry name" value="ZMAT3"/>
</dbReference>
<dbReference type="PROSITE" id="PS50171">
    <property type="entry name" value="ZF_MATRIN"/>
    <property type="match status" value="1"/>
</dbReference>
<evidence type="ECO:0000313" key="8">
    <source>
        <dbReference type="Proteomes" id="UP000694843"/>
    </source>
</evidence>
<dbReference type="GeneID" id="108678144"/>
<feature type="region of interest" description="Disordered" evidence="6">
    <location>
        <begin position="497"/>
        <end position="541"/>
    </location>
</feature>
<dbReference type="SMART" id="SM00451">
    <property type="entry name" value="ZnF_U1"/>
    <property type="match status" value="6"/>
</dbReference>
<keyword evidence="2" id="KW-0479">Metal-binding</keyword>
<dbReference type="SMART" id="SM00355">
    <property type="entry name" value="ZnF_C2H2"/>
    <property type="match status" value="6"/>
</dbReference>
<dbReference type="Proteomes" id="UP000694843">
    <property type="component" value="Unplaced"/>
</dbReference>
<dbReference type="Pfam" id="PF12874">
    <property type="entry name" value="zf-met"/>
    <property type="match status" value="1"/>
</dbReference>
<dbReference type="InterPro" id="IPR003604">
    <property type="entry name" value="Matrin/U1-like-C_Znf_C2H2"/>
</dbReference>
<feature type="compositionally biased region" description="Low complexity" evidence="6">
    <location>
        <begin position="258"/>
        <end position="272"/>
    </location>
</feature>
<feature type="domain" description="Matrin-type" evidence="7">
    <location>
        <begin position="219"/>
        <end position="249"/>
    </location>
</feature>
<dbReference type="AlphaFoldDB" id="A0A979FWA3"/>
<dbReference type="PROSITE" id="PS00028">
    <property type="entry name" value="ZINC_FINGER_C2H2_1"/>
    <property type="match status" value="2"/>
</dbReference>
<dbReference type="GO" id="GO:0003676">
    <property type="term" value="F:nucleic acid binding"/>
    <property type="evidence" value="ECO:0007669"/>
    <property type="project" value="InterPro"/>
</dbReference>
<dbReference type="OrthoDB" id="434647at2759"/>
<keyword evidence="3" id="KW-0863">Zinc-finger</keyword>
<evidence type="ECO:0000256" key="2">
    <source>
        <dbReference type="ARBA" id="ARBA00022723"/>
    </source>
</evidence>
<dbReference type="InterPro" id="IPR013087">
    <property type="entry name" value="Znf_C2H2_type"/>
</dbReference>
<evidence type="ECO:0000256" key="5">
    <source>
        <dbReference type="ARBA" id="ARBA00023242"/>
    </source>
</evidence>
<dbReference type="InterPro" id="IPR000690">
    <property type="entry name" value="Matrin/U1-C_Znf_C2H2"/>
</dbReference>
<feature type="compositionally biased region" description="Basic and acidic residues" evidence="6">
    <location>
        <begin position="276"/>
        <end position="285"/>
    </location>
</feature>
<evidence type="ECO:0000259" key="7">
    <source>
        <dbReference type="PROSITE" id="PS50171"/>
    </source>
</evidence>
<gene>
    <name evidence="9" type="primary">LOC108678144</name>
</gene>
<feature type="region of interest" description="Disordered" evidence="6">
    <location>
        <begin position="258"/>
        <end position="295"/>
    </location>
</feature>
<dbReference type="RefSeq" id="XP_047740622.1">
    <property type="nucleotide sequence ID" value="XM_047884666.1"/>
</dbReference>
<evidence type="ECO:0000256" key="1">
    <source>
        <dbReference type="ARBA" id="ARBA00004123"/>
    </source>
</evidence>
<evidence type="ECO:0000313" key="9">
    <source>
        <dbReference type="RefSeq" id="XP_047740622.1"/>
    </source>
</evidence>
<accession>A0A979FWA3</accession>
<comment type="subcellular location">
    <subcellularLocation>
        <location evidence="1">Nucleus</location>
    </subcellularLocation>
</comment>
<evidence type="ECO:0000256" key="6">
    <source>
        <dbReference type="SAM" id="MobiDB-lite"/>
    </source>
</evidence>
<keyword evidence="5" id="KW-0539">Nucleus</keyword>
<keyword evidence="8" id="KW-1185">Reference proteome</keyword>
<sequence length="580" mass="62815">MMEPCRPAVVADTKVKIADDAVGEPAHKRARYSIKMDADVLVQEAVENGMLTRRPGEREEFKCELCLCYLTGFVPAVDHLRGSSHEKIFLQQHSGTVAVIPGTQETASGEDLAVDLKNLVEAGVLVHKIEHGITSIFCNACQAHMNGSLPAIGHIQGAQHSKRMRSWTSTAGSASAAALNSSLPKESVHVNVSSNSCKLEDEVSKGVMLKITMGSVIHYKCSVCNTTMTGEPPALTHIAGERHRKALIRAATSLNCSSVSSPGTSRTSSSLTQAFKSERSSDVHDSAAAANKTDEEIMNEALDSGVLRRTHAHFFKIEEYECTVCRKTMTGCTPAVAHLKGISHVKALRQRSGSSSPFSSSTNSSCSDLVAASGDQDCKRIEAAVAAGMVNRAAKRCIVCDLVHESYSDLERHLGSEYHRKNEKRWAAKKEPVDTLLKTRSDILSALPVLDGQLNLAAFVERGEVLVLERNGSEDYKCVRCDVILNAVDSLRAHLLGSKHRKGSRPTAGEGQLPVPSSPRSAVLSHDTADGDSSSSDDSSDVETPIFIAADQSLDQNVEFMNHVAKMRRRHARRKVRNMI</sequence>
<reference evidence="9" key="1">
    <citation type="submission" date="2025-08" db="UniProtKB">
        <authorList>
            <consortium name="RefSeq"/>
        </authorList>
    </citation>
    <scope>IDENTIFICATION</scope>
    <source>
        <tissue evidence="9">Whole organism</tissue>
    </source>
</reference>
<proteinExistence type="predicted"/>